<proteinExistence type="predicted"/>
<gene>
    <name evidence="1" type="ORF">L1987_58242</name>
</gene>
<evidence type="ECO:0000313" key="1">
    <source>
        <dbReference type="EMBL" id="KAI3745139.1"/>
    </source>
</evidence>
<dbReference type="EMBL" id="CM042036">
    <property type="protein sequence ID" value="KAI3745139.1"/>
    <property type="molecule type" value="Genomic_DNA"/>
</dbReference>
<name>A0ACB9DES5_9ASTR</name>
<protein>
    <submittedName>
        <fullName evidence="1">Uncharacterized protein</fullName>
    </submittedName>
</protein>
<evidence type="ECO:0000313" key="2">
    <source>
        <dbReference type="Proteomes" id="UP001056120"/>
    </source>
</evidence>
<comment type="caution">
    <text evidence="1">The sequence shown here is derived from an EMBL/GenBank/DDBJ whole genome shotgun (WGS) entry which is preliminary data.</text>
</comment>
<reference evidence="2" key="1">
    <citation type="journal article" date="2022" name="Mol. Ecol. Resour.">
        <title>The genomes of chicory, endive, great burdock and yacon provide insights into Asteraceae palaeo-polyploidization history and plant inulin production.</title>
        <authorList>
            <person name="Fan W."/>
            <person name="Wang S."/>
            <person name="Wang H."/>
            <person name="Wang A."/>
            <person name="Jiang F."/>
            <person name="Liu H."/>
            <person name="Zhao H."/>
            <person name="Xu D."/>
            <person name="Zhang Y."/>
        </authorList>
    </citation>
    <scope>NUCLEOTIDE SEQUENCE [LARGE SCALE GENOMIC DNA]</scope>
    <source>
        <strain evidence="2">cv. Yunnan</strain>
    </source>
</reference>
<reference evidence="1 2" key="2">
    <citation type="journal article" date="2022" name="Mol. Ecol. Resour.">
        <title>The genomes of chicory, endive, great burdock and yacon provide insights into Asteraceae paleo-polyploidization history and plant inulin production.</title>
        <authorList>
            <person name="Fan W."/>
            <person name="Wang S."/>
            <person name="Wang H."/>
            <person name="Wang A."/>
            <person name="Jiang F."/>
            <person name="Liu H."/>
            <person name="Zhao H."/>
            <person name="Xu D."/>
            <person name="Zhang Y."/>
        </authorList>
    </citation>
    <scope>NUCLEOTIDE SEQUENCE [LARGE SCALE GENOMIC DNA]</scope>
    <source>
        <strain evidence="2">cv. Yunnan</strain>
        <tissue evidence="1">Leaves</tissue>
    </source>
</reference>
<organism evidence="1 2">
    <name type="scientific">Smallanthus sonchifolius</name>
    <dbReference type="NCBI Taxonomy" id="185202"/>
    <lineage>
        <taxon>Eukaryota</taxon>
        <taxon>Viridiplantae</taxon>
        <taxon>Streptophyta</taxon>
        <taxon>Embryophyta</taxon>
        <taxon>Tracheophyta</taxon>
        <taxon>Spermatophyta</taxon>
        <taxon>Magnoliopsida</taxon>
        <taxon>eudicotyledons</taxon>
        <taxon>Gunneridae</taxon>
        <taxon>Pentapetalae</taxon>
        <taxon>asterids</taxon>
        <taxon>campanulids</taxon>
        <taxon>Asterales</taxon>
        <taxon>Asteraceae</taxon>
        <taxon>Asteroideae</taxon>
        <taxon>Heliantheae alliance</taxon>
        <taxon>Millerieae</taxon>
        <taxon>Smallanthus</taxon>
    </lineage>
</organism>
<dbReference type="Proteomes" id="UP001056120">
    <property type="component" value="Linkage Group LG19"/>
</dbReference>
<sequence>MGASSSVPPGFGGMRFFNPEKEEEGCKLSSQKVRSSMSLSPSTSRKSVRGKARSQSSVVDLAFIRALMGNSQFVFVSASAKGKSIHIRQLLFRSRSYKFRFDKSCSDHDPTSSQHSTVYSAPRFSAISTYYSTRIILIQDHTIQEPLITLHFAYRHQQVKVPVKLIKS</sequence>
<keyword evidence="2" id="KW-1185">Reference proteome</keyword>
<accession>A0ACB9DES5</accession>